<evidence type="ECO:0000313" key="2">
    <source>
        <dbReference type="EMBL" id="KAF7813976.1"/>
    </source>
</evidence>
<dbReference type="EMBL" id="JAAIUW010000009">
    <property type="protein sequence ID" value="KAF7813976.1"/>
    <property type="molecule type" value="Genomic_DNA"/>
</dbReference>
<dbReference type="OrthoDB" id="1536506at2759"/>
<feature type="compositionally biased region" description="Polar residues" evidence="1">
    <location>
        <begin position="96"/>
        <end position="110"/>
    </location>
</feature>
<reference evidence="2" key="1">
    <citation type="submission" date="2020-09" db="EMBL/GenBank/DDBJ databases">
        <title>Genome-Enabled Discovery of Anthraquinone Biosynthesis in Senna tora.</title>
        <authorList>
            <person name="Kang S.-H."/>
            <person name="Pandey R.P."/>
            <person name="Lee C.-M."/>
            <person name="Sim J.-S."/>
            <person name="Jeong J.-T."/>
            <person name="Choi B.-S."/>
            <person name="Jung M."/>
            <person name="Ginzburg D."/>
            <person name="Zhao K."/>
            <person name="Won S.Y."/>
            <person name="Oh T.-J."/>
            <person name="Yu Y."/>
            <person name="Kim N.-H."/>
            <person name="Lee O.R."/>
            <person name="Lee T.-H."/>
            <person name="Bashyal P."/>
            <person name="Kim T.-S."/>
            <person name="Lee W.-H."/>
            <person name="Kawkins C."/>
            <person name="Kim C.-K."/>
            <person name="Kim J.S."/>
            <person name="Ahn B.O."/>
            <person name="Rhee S.Y."/>
            <person name="Sohng J.K."/>
        </authorList>
    </citation>
    <scope>NUCLEOTIDE SEQUENCE</scope>
    <source>
        <tissue evidence="2">Leaf</tissue>
    </source>
</reference>
<organism evidence="2 3">
    <name type="scientific">Senna tora</name>
    <dbReference type="NCBI Taxonomy" id="362788"/>
    <lineage>
        <taxon>Eukaryota</taxon>
        <taxon>Viridiplantae</taxon>
        <taxon>Streptophyta</taxon>
        <taxon>Embryophyta</taxon>
        <taxon>Tracheophyta</taxon>
        <taxon>Spermatophyta</taxon>
        <taxon>Magnoliopsida</taxon>
        <taxon>eudicotyledons</taxon>
        <taxon>Gunneridae</taxon>
        <taxon>Pentapetalae</taxon>
        <taxon>rosids</taxon>
        <taxon>fabids</taxon>
        <taxon>Fabales</taxon>
        <taxon>Fabaceae</taxon>
        <taxon>Caesalpinioideae</taxon>
        <taxon>Cassia clade</taxon>
        <taxon>Senna</taxon>
    </lineage>
</organism>
<proteinExistence type="predicted"/>
<name>A0A834T497_9FABA</name>
<dbReference type="AlphaFoldDB" id="A0A834T497"/>
<keyword evidence="3" id="KW-1185">Reference proteome</keyword>
<sequence length="160" mass="17000">MLNYVLRLSDDTSEGPTLSGQAARIFNPGAITSDFRISGDSGLGPLAENDATTGAGLTPSFVPLNMIVAVGGELDFEDSEMYLRISSPPEAPTEVAGNTWQSATRPSPSKTPLAKIIPIPPDFFTSSPLAALELMPLSHTTILFFTNLGSNEPSMQRDDE</sequence>
<feature type="region of interest" description="Disordered" evidence="1">
    <location>
        <begin position="90"/>
        <end position="112"/>
    </location>
</feature>
<evidence type="ECO:0000313" key="3">
    <source>
        <dbReference type="Proteomes" id="UP000634136"/>
    </source>
</evidence>
<accession>A0A834T497</accession>
<comment type="caution">
    <text evidence="2">The sequence shown here is derived from an EMBL/GenBank/DDBJ whole genome shotgun (WGS) entry which is preliminary data.</text>
</comment>
<evidence type="ECO:0000256" key="1">
    <source>
        <dbReference type="SAM" id="MobiDB-lite"/>
    </source>
</evidence>
<protein>
    <submittedName>
        <fullName evidence="2">Uncharacterized protein</fullName>
    </submittedName>
</protein>
<gene>
    <name evidence="2" type="ORF">G2W53_027945</name>
</gene>
<dbReference type="Proteomes" id="UP000634136">
    <property type="component" value="Unassembled WGS sequence"/>
</dbReference>